<dbReference type="PANTHER" id="PTHR43235">
    <property type="entry name" value="GLUTAMINE AMIDOTRANSFERASE PB2B2.05-RELATED"/>
    <property type="match status" value="1"/>
</dbReference>
<proteinExistence type="predicted"/>
<name>A0A7S8ECF0_9CHLR</name>
<dbReference type="Gene3D" id="3.40.50.880">
    <property type="match status" value="1"/>
</dbReference>
<dbReference type="InterPro" id="IPR011697">
    <property type="entry name" value="Peptidase_C26"/>
</dbReference>
<sequence>MTEQPRIGITTSYKDGRQSVDHTYIQAVENAGGVPIILPMVQHAETAAALAAMLDGLVMTGGPGITKGLTGPLPEDIDPVDPVRDQADTIIYEAMTAKPVLGICYGMQFINAQAGGTIYGDLMAERQNAAVHSSSRGGQPHQVYLARDSVLRDIFESSEITANTYHIQAVASVGAGLHAIAHSPDGIIEGITSDDGRLLGIQWHPERLADHSAIFQTFIEKCRATQS</sequence>
<accession>A0A7S8ECF0</accession>
<gene>
    <name evidence="1" type="ORF">G4Y79_08495</name>
</gene>
<dbReference type="PROSITE" id="PS51273">
    <property type="entry name" value="GATASE_TYPE_1"/>
    <property type="match status" value="1"/>
</dbReference>
<evidence type="ECO:0000313" key="2">
    <source>
        <dbReference type="Proteomes" id="UP000594468"/>
    </source>
</evidence>
<dbReference type="SUPFAM" id="SSF52317">
    <property type="entry name" value="Class I glutamine amidotransferase-like"/>
    <property type="match status" value="1"/>
</dbReference>
<dbReference type="RefSeq" id="WP_195172463.1">
    <property type="nucleotide sequence ID" value="NZ_CP062983.1"/>
</dbReference>
<dbReference type="KEGG" id="pmet:G4Y79_08495"/>
<reference evidence="1 2" key="1">
    <citation type="submission" date="2020-02" db="EMBL/GenBank/DDBJ databases">
        <authorList>
            <person name="Zheng R.K."/>
            <person name="Sun C.M."/>
        </authorList>
    </citation>
    <scope>NUCLEOTIDE SEQUENCE [LARGE SCALE GENOMIC DNA]</scope>
    <source>
        <strain evidence="2">rifampicinis</strain>
    </source>
</reference>
<keyword evidence="2" id="KW-1185">Reference proteome</keyword>
<dbReference type="InterPro" id="IPR044668">
    <property type="entry name" value="PuuD-like"/>
</dbReference>
<dbReference type="InterPro" id="IPR029062">
    <property type="entry name" value="Class_I_gatase-like"/>
</dbReference>
<dbReference type="GO" id="GO:0005829">
    <property type="term" value="C:cytosol"/>
    <property type="evidence" value="ECO:0007669"/>
    <property type="project" value="TreeGrafter"/>
</dbReference>
<dbReference type="PANTHER" id="PTHR43235:SF1">
    <property type="entry name" value="GLUTAMINE AMIDOTRANSFERASE PB2B2.05-RELATED"/>
    <property type="match status" value="1"/>
</dbReference>
<protein>
    <submittedName>
        <fullName evidence="1">Gamma-glutamyl-gamma-aminobutyrate hydrolase family protein</fullName>
    </submittedName>
</protein>
<dbReference type="GO" id="GO:0016811">
    <property type="term" value="F:hydrolase activity, acting on carbon-nitrogen (but not peptide) bonds, in linear amides"/>
    <property type="evidence" value="ECO:0007669"/>
    <property type="project" value="InterPro"/>
</dbReference>
<dbReference type="Proteomes" id="UP000594468">
    <property type="component" value="Chromosome"/>
</dbReference>
<keyword evidence="1" id="KW-0378">Hydrolase</keyword>
<evidence type="ECO:0000313" key="1">
    <source>
        <dbReference type="EMBL" id="QPC84400.1"/>
    </source>
</evidence>
<dbReference type="EMBL" id="CP062983">
    <property type="protein sequence ID" value="QPC84400.1"/>
    <property type="molecule type" value="Genomic_DNA"/>
</dbReference>
<dbReference type="Pfam" id="PF07722">
    <property type="entry name" value="Peptidase_C26"/>
    <property type="match status" value="1"/>
</dbReference>
<dbReference type="AlphaFoldDB" id="A0A7S8ECF0"/>
<organism evidence="1 2">
    <name type="scientific">Phototrophicus methaneseepsis</name>
    <dbReference type="NCBI Taxonomy" id="2710758"/>
    <lineage>
        <taxon>Bacteria</taxon>
        <taxon>Bacillati</taxon>
        <taxon>Chloroflexota</taxon>
        <taxon>Candidatus Thermofontia</taxon>
        <taxon>Phototrophicales</taxon>
        <taxon>Phototrophicaceae</taxon>
        <taxon>Phototrophicus</taxon>
    </lineage>
</organism>